<proteinExistence type="predicted"/>
<dbReference type="AlphaFoldDB" id="A0A3N4L355"/>
<organism evidence="2 3">
    <name type="scientific">Morchella conica CCBAS932</name>
    <dbReference type="NCBI Taxonomy" id="1392247"/>
    <lineage>
        <taxon>Eukaryota</taxon>
        <taxon>Fungi</taxon>
        <taxon>Dikarya</taxon>
        <taxon>Ascomycota</taxon>
        <taxon>Pezizomycotina</taxon>
        <taxon>Pezizomycetes</taxon>
        <taxon>Pezizales</taxon>
        <taxon>Morchellaceae</taxon>
        <taxon>Morchella</taxon>
    </lineage>
</organism>
<name>A0A3N4L355_9PEZI</name>
<reference evidence="2 3" key="1">
    <citation type="journal article" date="2018" name="Nat. Ecol. Evol.">
        <title>Pezizomycetes genomes reveal the molecular basis of ectomycorrhizal truffle lifestyle.</title>
        <authorList>
            <person name="Murat C."/>
            <person name="Payen T."/>
            <person name="Noel B."/>
            <person name="Kuo A."/>
            <person name="Morin E."/>
            <person name="Chen J."/>
            <person name="Kohler A."/>
            <person name="Krizsan K."/>
            <person name="Balestrini R."/>
            <person name="Da Silva C."/>
            <person name="Montanini B."/>
            <person name="Hainaut M."/>
            <person name="Levati E."/>
            <person name="Barry K.W."/>
            <person name="Belfiori B."/>
            <person name="Cichocki N."/>
            <person name="Clum A."/>
            <person name="Dockter R.B."/>
            <person name="Fauchery L."/>
            <person name="Guy J."/>
            <person name="Iotti M."/>
            <person name="Le Tacon F."/>
            <person name="Lindquist E.A."/>
            <person name="Lipzen A."/>
            <person name="Malagnac F."/>
            <person name="Mello A."/>
            <person name="Molinier V."/>
            <person name="Miyauchi S."/>
            <person name="Poulain J."/>
            <person name="Riccioni C."/>
            <person name="Rubini A."/>
            <person name="Sitrit Y."/>
            <person name="Splivallo R."/>
            <person name="Traeger S."/>
            <person name="Wang M."/>
            <person name="Zifcakova L."/>
            <person name="Wipf D."/>
            <person name="Zambonelli A."/>
            <person name="Paolocci F."/>
            <person name="Nowrousian M."/>
            <person name="Ottonello S."/>
            <person name="Baldrian P."/>
            <person name="Spatafora J.W."/>
            <person name="Henrissat B."/>
            <person name="Nagy L.G."/>
            <person name="Aury J.M."/>
            <person name="Wincker P."/>
            <person name="Grigoriev I.V."/>
            <person name="Bonfante P."/>
            <person name="Martin F.M."/>
        </authorList>
    </citation>
    <scope>NUCLEOTIDE SEQUENCE [LARGE SCALE GENOMIC DNA]</scope>
    <source>
        <strain evidence="2 3">CCBAS932</strain>
    </source>
</reference>
<feature type="compositionally biased region" description="Basic and acidic residues" evidence="1">
    <location>
        <begin position="409"/>
        <end position="421"/>
    </location>
</feature>
<evidence type="ECO:0000313" key="2">
    <source>
        <dbReference type="EMBL" id="RPB15051.1"/>
    </source>
</evidence>
<feature type="compositionally biased region" description="Polar residues" evidence="1">
    <location>
        <begin position="382"/>
        <end position="391"/>
    </location>
</feature>
<dbReference type="Proteomes" id="UP000277580">
    <property type="component" value="Unassembled WGS sequence"/>
</dbReference>
<dbReference type="InParanoid" id="A0A3N4L355"/>
<feature type="region of interest" description="Disordered" evidence="1">
    <location>
        <begin position="382"/>
        <end position="448"/>
    </location>
</feature>
<dbReference type="EMBL" id="ML119115">
    <property type="protein sequence ID" value="RPB15051.1"/>
    <property type="molecule type" value="Genomic_DNA"/>
</dbReference>
<feature type="compositionally biased region" description="Polar residues" evidence="1">
    <location>
        <begin position="437"/>
        <end position="448"/>
    </location>
</feature>
<sequence length="448" mass="49840">MSNISEPAVAADSSHTPFEIHLAADWGIVDIKEWLFNATRGEHQILWDKFFENHFKVSKPGPEESGEAGLPDGISLRLKPGPVNYNGMDILDPIEFTMTIYGHEMTVKMYSSWDALAVILNCKLPRYDPTTGPAKGYALNINVLFAKWSKLMSGCLAPNKFYPPVYCVFYTETSQRNIFLLSVGKVVDLKTGTPDLEYIRTRVVEMLVDARRNQLYQALPGNPDLFDTDDNPLKILLKPDGRLPDPDDLEARGKKICASSGKPVTEKTWNEFCTKYKRSNVSCKNLVGACAEAWGFQLMLQILHNRPGDCYYSIALGQGKHLNSIKLGPRYRYSRSNSSTSKITKGICDTCCLVACAIKAKYNITLNEITDANIADILDTANSNPVSTTPQDDGPAKGDQEVLTKLPRKRENETTETEPRGTPRRRGGLLGYISSKLARQTNGEEANN</sequence>
<accession>A0A3N4L355</accession>
<gene>
    <name evidence="2" type="ORF">P167DRAFT_533635</name>
</gene>
<evidence type="ECO:0000313" key="3">
    <source>
        <dbReference type="Proteomes" id="UP000277580"/>
    </source>
</evidence>
<evidence type="ECO:0000256" key="1">
    <source>
        <dbReference type="SAM" id="MobiDB-lite"/>
    </source>
</evidence>
<dbReference type="OrthoDB" id="10432031at2759"/>
<protein>
    <submittedName>
        <fullName evidence="2">Uncharacterized protein</fullName>
    </submittedName>
</protein>
<keyword evidence="3" id="KW-1185">Reference proteome</keyword>